<reference evidence="3" key="1">
    <citation type="submission" date="2019-07" db="EMBL/GenBank/DDBJ databases">
        <title>Shewanella sp. YLB-08 draft genomic sequence.</title>
        <authorList>
            <person name="Yu L."/>
        </authorList>
    </citation>
    <scope>NUCLEOTIDE SEQUENCE [LARGE SCALE GENOMIC DNA]</scope>
    <source>
        <strain evidence="3">JCM 20706</strain>
    </source>
</reference>
<keyword evidence="3" id="KW-1185">Reference proteome</keyword>
<proteinExistence type="predicted"/>
<accession>A0A553JT21</accession>
<evidence type="ECO:0000259" key="1">
    <source>
        <dbReference type="Pfam" id="PF13391"/>
    </source>
</evidence>
<dbReference type="OrthoDB" id="529575at2"/>
<dbReference type="RefSeq" id="WP_143563219.1">
    <property type="nucleotide sequence ID" value="NZ_BMPL01000003.1"/>
</dbReference>
<keyword evidence="2" id="KW-0540">Nuclease</keyword>
<dbReference type="EMBL" id="VKGK01000003">
    <property type="protein sequence ID" value="TRY15607.1"/>
    <property type="molecule type" value="Genomic_DNA"/>
</dbReference>
<name>A0A553JT21_SHEHA</name>
<feature type="domain" description="HNH nuclease" evidence="1">
    <location>
        <begin position="157"/>
        <end position="210"/>
    </location>
</feature>
<comment type="caution">
    <text evidence="2">The sequence shown here is derived from an EMBL/GenBank/DDBJ whole genome shotgun (WGS) entry which is preliminary data.</text>
</comment>
<protein>
    <submittedName>
        <fullName evidence="2">HNH endonuclease</fullName>
    </submittedName>
</protein>
<gene>
    <name evidence="2" type="ORF">FN961_03790</name>
</gene>
<sequence length="273" mass="30689">MLKLTNTFCEALICGEWRLIPVESILGEDGIIRRCPECHAAVKLMKEGKDGQRPHFDHDKKNPECSLGKSVGKQIKYEHVSVKVAVKDVEDSVKFENLLPHCMDRSEVINDGDACEDIIDVQTTLLSDSEKRQEINARVGQGKFRQEVIRVWGSETCALTLTPVKEMLIASHIKAWRNCENSAERLDGVNGILLCAHVAGLFDKHRITFKKVGREFRLKLADDLDKTLMAQLGINGGDALATGRMNKADFEKFGDYLTHHENIFNQLNDVNMA</sequence>
<keyword evidence="2" id="KW-0378">Hydrolase</keyword>
<evidence type="ECO:0000313" key="3">
    <source>
        <dbReference type="Proteomes" id="UP000318126"/>
    </source>
</evidence>
<dbReference type="AlphaFoldDB" id="A0A553JT21"/>
<organism evidence="2 3">
    <name type="scientific">Shewanella hanedai</name>
    <name type="common">Alteromonas hanedai</name>
    <dbReference type="NCBI Taxonomy" id="25"/>
    <lineage>
        <taxon>Bacteria</taxon>
        <taxon>Pseudomonadati</taxon>
        <taxon>Pseudomonadota</taxon>
        <taxon>Gammaproteobacteria</taxon>
        <taxon>Alteromonadales</taxon>
        <taxon>Shewanellaceae</taxon>
        <taxon>Shewanella</taxon>
    </lineage>
</organism>
<keyword evidence="2" id="KW-0255">Endonuclease</keyword>
<dbReference type="GO" id="GO:0004519">
    <property type="term" value="F:endonuclease activity"/>
    <property type="evidence" value="ECO:0007669"/>
    <property type="project" value="UniProtKB-KW"/>
</dbReference>
<evidence type="ECO:0000313" key="2">
    <source>
        <dbReference type="EMBL" id="TRY15607.1"/>
    </source>
</evidence>
<dbReference type="InterPro" id="IPR003615">
    <property type="entry name" value="HNH_nuc"/>
</dbReference>
<dbReference type="Proteomes" id="UP000318126">
    <property type="component" value="Unassembled WGS sequence"/>
</dbReference>
<dbReference type="Pfam" id="PF13391">
    <property type="entry name" value="HNH_2"/>
    <property type="match status" value="1"/>
</dbReference>